<evidence type="ECO:0000259" key="2">
    <source>
        <dbReference type="Pfam" id="PF01814"/>
    </source>
</evidence>
<sequence length="158" mass="18403">MTTDLSYAWNDAYSVGIQEVDEQHKVLLQLLDALHLAIRAGQGAESLAVLNQLVDYTRHHFTMEESLMRVTNYPDFGPHKELHQNLMAQIHKVQDELAGGQLDLDGEMLQFVKIWLIQHINETDRRFGKFFHSTGLEPQWSPAVAEAMGKKKWWWQFW</sequence>
<accession>A0A975SR47</accession>
<dbReference type="EMBL" id="CP064782">
    <property type="protein sequence ID" value="QWT50444.1"/>
    <property type="molecule type" value="Genomic_DNA"/>
</dbReference>
<dbReference type="CDD" id="cd12107">
    <property type="entry name" value="Hemerythrin"/>
    <property type="match status" value="1"/>
</dbReference>
<dbReference type="GO" id="GO:0005344">
    <property type="term" value="F:oxygen carrier activity"/>
    <property type="evidence" value="ECO:0007669"/>
    <property type="project" value="UniProtKB-KW"/>
</dbReference>
<proteinExistence type="predicted"/>
<protein>
    <submittedName>
        <fullName evidence="3">Hemerythrin family protein</fullName>
    </submittedName>
</protein>
<gene>
    <name evidence="3" type="ORF">Azoinq_02845</name>
</gene>
<dbReference type="InterPro" id="IPR050669">
    <property type="entry name" value="Hemerythrin"/>
</dbReference>
<dbReference type="AlphaFoldDB" id="A0A975SR47"/>
<dbReference type="KEGG" id="aiq:Azoinq_02845"/>
<dbReference type="GO" id="GO:0046872">
    <property type="term" value="F:metal ion binding"/>
    <property type="evidence" value="ECO:0007669"/>
    <property type="project" value="InterPro"/>
</dbReference>
<dbReference type="Pfam" id="PF01814">
    <property type="entry name" value="Hemerythrin"/>
    <property type="match status" value="1"/>
</dbReference>
<feature type="domain" description="Hemerythrin-like" evidence="2">
    <location>
        <begin position="16"/>
        <end position="127"/>
    </location>
</feature>
<dbReference type="PROSITE" id="PS00550">
    <property type="entry name" value="HEMERYTHRINS"/>
    <property type="match status" value="1"/>
</dbReference>
<evidence type="ECO:0000256" key="1">
    <source>
        <dbReference type="ARBA" id="ARBA00022621"/>
    </source>
</evidence>
<dbReference type="InterPro" id="IPR012312">
    <property type="entry name" value="Hemerythrin-like"/>
</dbReference>
<dbReference type="NCBIfam" id="NF033749">
    <property type="entry name" value="bact_hemeryth"/>
    <property type="match status" value="1"/>
</dbReference>
<evidence type="ECO:0000313" key="3">
    <source>
        <dbReference type="EMBL" id="QWT50444.1"/>
    </source>
</evidence>
<dbReference type="Proteomes" id="UP000683428">
    <property type="component" value="Chromosome"/>
</dbReference>
<name>A0A975SR47_9RHOO</name>
<organism evidence="3 4">
    <name type="scientific">Azospira inquinata</name>
    <dbReference type="NCBI Taxonomy" id="2785627"/>
    <lineage>
        <taxon>Bacteria</taxon>
        <taxon>Pseudomonadati</taxon>
        <taxon>Pseudomonadota</taxon>
        <taxon>Betaproteobacteria</taxon>
        <taxon>Rhodocyclales</taxon>
        <taxon>Rhodocyclaceae</taxon>
        <taxon>Azospira</taxon>
    </lineage>
</organism>
<keyword evidence="1" id="KW-0561">Oxygen transport</keyword>
<dbReference type="InterPro" id="IPR016131">
    <property type="entry name" value="Haemerythrin_Fe_BS"/>
</dbReference>
<keyword evidence="4" id="KW-1185">Reference proteome</keyword>
<evidence type="ECO:0000313" key="4">
    <source>
        <dbReference type="Proteomes" id="UP000683428"/>
    </source>
</evidence>
<dbReference type="PANTHER" id="PTHR37164">
    <property type="entry name" value="BACTERIOHEMERYTHRIN"/>
    <property type="match status" value="1"/>
</dbReference>
<dbReference type="InterPro" id="IPR012827">
    <property type="entry name" value="Hemerythrin_metal-bd"/>
</dbReference>
<dbReference type="PANTHER" id="PTHR37164:SF1">
    <property type="entry name" value="BACTERIOHEMERYTHRIN"/>
    <property type="match status" value="1"/>
</dbReference>
<dbReference type="NCBIfam" id="TIGR02481">
    <property type="entry name" value="hemeryth_dom"/>
    <property type="match status" value="1"/>
</dbReference>
<reference evidence="3" key="1">
    <citation type="submission" date="2020-11" db="EMBL/GenBank/DDBJ databases">
        <title>Azospira inquinata sp. nov.</title>
        <authorList>
            <person name="Moe W.M."/>
            <person name="Mikes M.C."/>
        </authorList>
    </citation>
    <scope>NUCLEOTIDE SEQUENCE</scope>
    <source>
        <strain evidence="3">Azo-3</strain>
    </source>
</reference>
<keyword evidence="1" id="KW-0813">Transport</keyword>